<organism evidence="1 2">
    <name type="scientific">Oceanobacter antarcticus</name>
    <dbReference type="NCBI Taxonomy" id="3133425"/>
    <lineage>
        <taxon>Bacteria</taxon>
        <taxon>Pseudomonadati</taxon>
        <taxon>Pseudomonadota</taxon>
        <taxon>Gammaproteobacteria</taxon>
        <taxon>Oceanospirillales</taxon>
        <taxon>Oceanospirillaceae</taxon>
        <taxon>Oceanobacter</taxon>
    </lineage>
</organism>
<reference evidence="1 2" key="1">
    <citation type="submission" date="2024-03" db="EMBL/GenBank/DDBJ databases">
        <title>High-quality draft genome sequence of Oceanobacter sp. wDCs-4.</title>
        <authorList>
            <person name="Dong C."/>
        </authorList>
    </citation>
    <scope>NUCLEOTIDE SEQUENCE [LARGE SCALE GENOMIC DNA]</scope>
    <source>
        <strain evidence="2">wDCs-4</strain>
    </source>
</reference>
<proteinExistence type="predicted"/>
<name>A0ABW8NE32_9GAMM</name>
<protein>
    <submittedName>
        <fullName evidence="1">NGG1p interacting factor NIF3</fullName>
    </submittedName>
</protein>
<comment type="caution">
    <text evidence="1">The sequence shown here is derived from an EMBL/GenBank/DDBJ whole genome shotgun (WGS) entry which is preliminary data.</text>
</comment>
<dbReference type="EMBL" id="JBBKTX010000002">
    <property type="protein sequence ID" value="MFK4751185.1"/>
    <property type="molecule type" value="Genomic_DNA"/>
</dbReference>
<dbReference type="SUPFAM" id="SSF102705">
    <property type="entry name" value="NIF3 (NGG1p interacting factor 3)-like"/>
    <property type="match status" value="1"/>
</dbReference>
<dbReference type="PANTHER" id="PTHR41774:SF1">
    <property type="entry name" value="NGG1P INTERACTING FACTOR NIF3"/>
    <property type="match status" value="1"/>
</dbReference>
<keyword evidence="2" id="KW-1185">Reference proteome</keyword>
<dbReference type="Gene3D" id="3.30.70.120">
    <property type="match status" value="1"/>
</dbReference>
<evidence type="ECO:0000313" key="2">
    <source>
        <dbReference type="Proteomes" id="UP001620597"/>
    </source>
</evidence>
<sequence>MMMYKLGFYVPVSHLEQVKQAVFAAGGGQIGEYCQCCWQVLGSGQFCPSAAANPYLGQPETLETVTEYRVELVSADDHIRAVLAALRLAHPYEEPAFDLVRLVDEAELP</sequence>
<dbReference type="PANTHER" id="PTHR41774">
    <property type="match status" value="1"/>
</dbReference>
<dbReference type="RefSeq" id="WP_369857541.1">
    <property type="nucleotide sequence ID" value="NZ_JBBKTX010000002.1"/>
</dbReference>
<dbReference type="Proteomes" id="UP001620597">
    <property type="component" value="Unassembled WGS sequence"/>
</dbReference>
<dbReference type="InterPro" id="IPR036069">
    <property type="entry name" value="DUF34/NIF3_sf"/>
</dbReference>
<accession>A0ABW8NE32</accession>
<dbReference type="InterPro" id="IPR015867">
    <property type="entry name" value="N-reg_PII/ATP_PRibTrfase_C"/>
</dbReference>
<gene>
    <name evidence="1" type="ORF">WG929_02080</name>
</gene>
<evidence type="ECO:0000313" key="1">
    <source>
        <dbReference type="EMBL" id="MFK4751185.1"/>
    </source>
</evidence>